<protein>
    <submittedName>
        <fullName evidence="2">Uncharacterized protein</fullName>
    </submittedName>
</protein>
<dbReference type="OrthoDB" id="1495201at2"/>
<sequence>MKILSFPLLLLFMFAGYAAEAQKGLEGAWEGSMTVGGIYSDKALPMQLYLTMEGNRVKGRSYVQLPDGSTLRMDLTGKLWGDMSISLVETAFAGDSFNEVMPEFNRQYQISFKADLWNPELSGFWQEVTRETFGEKRRRGRMKLVRQKVKGV</sequence>
<keyword evidence="1" id="KW-0732">Signal</keyword>
<accession>A0A1H9PBF8</accession>
<dbReference type="AlphaFoldDB" id="A0A1H9PBF8"/>
<dbReference type="Proteomes" id="UP000199021">
    <property type="component" value="Unassembled WGS sequence"/>
</dbReference>
<dbReference type="RefSeq" id="WP_090173537.1">
    <property type="nucleotide sequence ID" value="NZ_FOFB01000045.1"/>
</dbReference>
<reference evidence="3" key="1">
    <citation type="submission" date="2016-10" db="EMBL/GenBank/DDBJ databases">
        <authorList>
            <person name="Varghese N."/>
            <person name="Submissions S."/>
        </authorList>
    </citation>
    <scope>NUCLEOTIDE SEQUENCE [LARGE SCALE GENOMIC DNA]</scope>
    <source>
        <strain evidence="3">DSM 24740</strain>
    </source>
</reference>
<organism evidence="2 3">
    <name type="scientific">Neolewinella agarilytica</name>
    <dbReference type="NCBI Taxonomy" id="478744"/>
    <lineage>
        <taxon>Bacteria</taxon>
        <taxon>Pseudomonadati</taxon>
        <taxon>Bacteroidota</taxon>
        <taxon>Saprospiria</taxon>
        <taxon>Saprospirales</taxon>
        <taxon>Lewinellaceae</taxon>
        <taxon>Neolewinella</taxon>
    </lineage>
</organism>
<name>A0A1H9PBF8_9BACT</name>
<dbReference type="InParanoid" id="A0A1H9PBF8"/>
<proteinExistence type="predicted"/>
<keyword evidence="3" id="KW-1185">Reference proteome</keyword>
<evidence type="ECO:0000313" key="3">
    <source>
        <dbReference type="Proteomes" id="UP000199021"/>
    </source>
</evidence>
<feature type="signal peptide" evidence="1">
    <location>
        <begin position="1"/>
        <end position="18"/>
    </location>
</feature>
<dbReference type="EMBL" id="FOFB01000045">
    <property type="protein sequence ID" value="SER45520.1"/>
    <property type="molecule type" value="Genomic_DNA"/>
</dbReference>
<evidence type="ECO:0000313" key="2">
    <source>
        <dbReference type="EMBL" id="SER45520.1"/>
    </source>
</evidence>
<gene>
    <name evidence="2" type="ORF">SAMN05444359_14516</name>
</gene>
<feature type="chain" id="PRO_5011434849" evidence="1">
    <location>
        <begin position="19"/>
        <end position="152"/>
    </location>
</feature>
<evidence type="ECO:0000256" key="1">
    <source>
        <dbReference type="SAM" id="SignalP"/>
    </source>
</evidence>